<evidence type="ECO:0000256" key="2">
    <source>
        <dbReference type="SAM" id="SignalP"/>
    </source>
</evidence>
<sequence length="288" mass="32131">MRITALARIGCMGAFCVLCAVASPSWAQDDDAQDRVLRVCQDPNNLPLSNRDGSGLENRIAQLFADKLGWKLEHTWYPQRMGFIRNTLRAKLPDSDRYKCDLVTGVPVGFDMGLTTRPYYRSTYAMAYVKGHGLDDVHTPEDLLKLDVARRKALRIGAFIRTPAVDWLLQHGLIDQMVPYQHQSGDPEQYTGEVVDHDLADGKLDVVIAWGPIVAYFAQHAKPETPMVVVPFPPDASGLRYDFEIAMAVRHGDKALRDRIDSLIGSSQPEIAALLREYGVPSVPMQPD</sequence>
<reference evidence="4" key="1">
    <citation type="submission" date="2021-01" db="EMBL/GenBank/DDBJ databases">
        <title>Genome sequence of strain Noviherbaspirillum sp. DKR-6.</title>
        <authorList>
            <person name="Chaudhary D.K."/>
        </authorList>
    </citation>
    <scope>NUCLEOTIDE SEQUENCE</scope>
    <source>
        <strain evidence="4">DKR-6</strain>
    </source>
</reference>
<name>A0A934W7Q5_9BURK</name>
<dbReference type="Proteomes" id="UP000622890">
    <property type="component" value="Unassembled WGS sequence"/>
</dbReference>
<feature type="domain" description="Solute-binding protein family 3/N-terminal" evidence="3">
    <location>
        <begin position="36"/>
        <end position="281"/>
    </location>
</feature>
<accession>A0A934W7Q5</accession>
<protein>
    <submittedName>
        <fullName evidence="4">Quinoprotein dehydrogenase-associated putative ABC transporter substrate-binding protein</fullName>
    </submittedName>
</protein>
<dbReference type="PANTHER" id="PTHR35936:SF17">
    <property type="entry name" value="ARGININE-BINDING EXTRACELLULAR PROTEIN ARTP"/>
    <property type="match status" value="1"/>
</dbReference>
<gene>
    <name evidence="4" type="ORF">JJB74_10055</name>
</gene>
<evidence type="ECO:0000259" key="3">
    <source>
        <dbReference type="SMART" id="SM00062"/>
    </source>
</evidence>
<keyword evidence="1 2" id="KW-0732">Signal</keyword>
<proteinExistence type="predicted"/>
<keyword evidence="5" id="KW-1185">Reference proteome</keyword>
<dbReference type="AlphaFoldDB" id="A0A934W7Q5"/>
<feature type="signal peptide" evidence="2">
    <location>
        <begin position="1"/>
        <end position="27"/>
    </location>
</feature>
<dbReference type="SMART" id="SM00062">
    <property type="entry name" value="PBPb"/>
    <property type="match status" value="1"/>
</dbReference>
<comment type="caution">
    <text evidence="4">The sequence shown here is derived from an EMBL/GenBank/DDBJ whole genome shotgun (WGS) entry which is preliminary data.</text>
</comment>
<organism evidence="4 5">
    <name type="scientific">Noviherbaspirillum pedocola</name>
    <dbReference type="NCBI Taxonomy" id="2801341"/>
    <lineage>
        <taxon>Bacteria</taxon>
        <taxon>Pseudomonadati</taxon>
        <taxon>Pseudomonadota</taxon>
        <taxon>Betaproteobacteria</taxon>
        <taxon>Burkholderiales</taxon>
        <taxon>Oxalobacteraceae</taxon>
        <taxon>Noviherbaspirillum</taxon>
    </lineage>
</organism>
<dbReference type="NCBIfam" id="TIGR03871">
    <property type="entry name" value="ABC_peri_MoxJ_2"/>
    <property type="match status" value="1"/>
</dbReference>
<dbReference type="InterPro" id="IPR001638">
    <property type="entry name" value="Solute-binding_3/MltF_N"/>
</dbReference>
<dbReference type="SUPFAM" id="SSF53850">
    <property type="entry name" value="Periplasmic binding protein-like II"/>
    <property type="match status" value="1"/>
</dbReference>
<dbReference type="InterPro" id="IPR022448">
    <property type="entry name" value="Quinoprotein_dehydrogenase"/>
</dbReference>
<evidence type="ECO:0000256" key="1">
    <source>
        <dbReference type="ARBA" id="ARBA00022729"/>
    </source>
</evidence>
<dbReference type="PANTHER" id="PTHR35936">
    <property type="entry name" value="MEMBRANE-BOUND LYTIC MUREIN TRANSGLYCOSYLASE F"/>
    <property type="match status" value="1"/>
</dbReference>
<dbReference type="EMBL" id="JAEPBG010000003">
    <property type="protein sequence ID" value="MBK4734949.1"/>
    <property type="molecule type" value="Genomic_DNA"/>
</dbReference>
<evidence type="ECO:0000313" key="5">
    <source>
        <dbReference type="Proteomes" id="UP000622890"/>
    </source>
</evidence>
<feature type="chain" id="PRO_5037336275" evidence="2">
    <location>
        <begin position="28"/>
        <end position="288"/>
    </location>
</feature>
<dbReference type="Gene3D" id="3.40.190.10">
    <property type="entry name" value="Periplasmic binding protein-like II"/>
    <property type="match status" value="2"/>
</dbReference>
<evidence type="ECO:0000313" key="4">
    <source>
        <dbReference type="EMBL" id="MBK4734949.1"/>
    </source>
</evidence>